<dbReference type="AlphaFoldDB" id="A0A0C4DZB7"/>
<evidence type="ECO:0000313" key="2">
    <source>
        <dbReference type="EnsemblFungi" id="MAPG_05412T0"/>
    </source>
</evidence>
<reference evidence="1" key="3">
    <citation type="submission" date="2011-03" db="EMBL/GenBank/DDBJ databases">
        <title>Annotation of Magnaporthe poae ATCC 64411.</title>
        <authorList>
            <person name="Ma L.-J."/>
            <person name="Dead R."/>
            <person name="Young S.K."/>
            <person name="Zeng Q."/>
            <person name="Gargeya S."/>
            <person name="Fitzgerald M."/>
            <person name="Haas B."/>
            <person name="Abouelleil A."/>
            <person name="Alvarado L."/>
            <person name="Arachchi H.M."/>
            <person name="Berlin A."/>
            <person name="Brown A."/>
            <person name="Chapman S.B."/>
            <person name="Chen Z."/>
            <person name="Dunbar C."/>
            <person name="Freedman E."/>
            <person name="Gearin G."/>
            <person name="Gellesch M."/>
            <person name="Goldberg J."/>
            <person name="Griggs A."/>
            <person name="Gujja S."/>
            <person name="Heiman D."/>
            <person name="Howarth C."/>
            <person name="Larson L."/>
            <person name="Lui A."/>
            <person name="MacDonald P.J.P."/>
            <person name="Mehta T."/>
            <person name="Montmayeur A."/>
            <person name="Murphy C."/>
            <person name="Neiman D."/>
            <person name="Pearson M."/>
            <person name="Priest M."/>
            <person name="Roberts A."/>
            <person name="Saif S."/>
            <person name="Shea T."/>
            <person name="Shenoy N."/>
            <person name="Sisk P."/>
            <person name="Stolte C."/>
            <person name="Sykes S."/>
            <person name="Yandava C."/>
            <person name="Wortman J."/>
            <person name="Nusbaum C."/>
            <person name="Birren B."/>
        </authorList>
    </citation>
    <scope>NUCLEOTIDE SEQUENCE</scope>
    <source>
        <strain evidence="1">ATCC 64411</strain>
    </source>
</reference>
<gene>
    <name evidence="1" type="ORF">MAPG_05412</name>
</gene>
<dbReference type="Proteomes" id="UP000011715">
    <property type="component" value="Unassembled WGS sequence"/>
</dbReference>
<accession>A0A0C4DZB7</accession>
<evidence type="ECO:0000313" key="1">
    <source>
        <dbReference type="EMBL" id="KLU86398.1"/>
    </source>
</evidence>
<organism evidence="2 3">
    <name type="scientific">Magnaporthiopsis poae (strain ATCC 64411 / 73-15)</name>
    <name type="common">Kentucky bluegrass fungus</name>
    <name type="synonym">Magnaporthe poae</name>
    <dbReference type="NCBI Taxonomy" id="644358"/>
    <lineage>
        <taxon>Eukaryota</taxon>
        <taxon>Fungi</taxon>
        <taxon>Dikarya</taxon>
        <taxon>Ascomycota</taxon>
        <taxon>Pezizomycotina</taxon>
        <taxon>Sordariomycetes</taxon>
        <taxon>Sordariomycetidae</taxon>
        <taxon>Magnaporthales</taxon>
        <taxon>Magnaporthaceae</taxon>
        <taxon>Magnaporthiopsis</taxon>
    </lineage>
</organism>
<dbReference type="EMBL" id="ADBL01001285">
    <property type="status" value="NOT_ANNOTATED_CDS"/>
    <property type="molecule type" value="Genomic_DNA"/>
</dbReference>
<reference evidence="1" key="1">
    <citation type="submission" date="2010-05" db="EMBL/GenBank/DDBJ databases">
        <title>The Genome Sequence of Magnaporthe poae strain ATCC 64411.</title>
        <authorList>
            <consortium name="The Broad Institute Genome Sequencing Platform"/>
            <consortium name="Broad Institute Genome Sequencing Center for Infectious Disease"/>
            <person name="Ma L.-J."/>
            <person name="Dead R."/>
            <person name="Young S."/>
            <person name="Zeng Q."/>
            <person name="Koehrsen M."/>
            <person name="Alvarado L."/>
            <person name="Berlin A."/>
            <person name="Chapman S.B."/>
            <person name="Chen Z."/>
            <person name="Freedman E."/>
            <person name="Gellesch M."/>
            <person name="Goldberg J."/>
            <person name="Griggs A."/>
            <person name="Gujja S."/>
            <person name="Heilman E.R."/>
            <person name="Heiman D."/>
            <person name="Hepburn T."/>
            <person name="Howarth C."/>
            <person name="Jen D."/>
            <person name="Larson L."/>
            <person name="Mehta T."/>
            <person name="Neiman D."/>
            <person name="Pearson M."/>
            <person name="Roberts A."/>
            <person name="Saif S."/>
            <person name="Shea T."/>
            <person name="Shenoy N."/>
            <person name="Sisk P."/>
            <person name="Stolte C."/>
            <person name="Sykes S."/>
            <person name="Walk T."/>
            <person name="White J."/>
            <person name="Yandava C."/>
            <person name="Haas B."/>
            <person name="Nusbaum C."/>
            <person name="Birren B."/>
        </authorList>
    </citation>
    <scope>NUCLEOTIDE SEQUENCE</scope>
    <source>
        <strain evidence="1">ATCC 64411</strain>
    </source>
</reference>
<dbReference type="VEuPathDB" id="FungiDB:MAPG_05412"/>
<protein>
    <submittedName>
        <fullName evidence="1 2">Uncharacterized protein</fullName>
    </submittedName>
</protein>
<name>A0A0C4DZB7_MAGP6</name>
<dbReference type="EMBL" id="GL876969">
    <property type="protein sequence ID" value="KLU86398.1"/>
    <property type="molecule type" value="Genomic_DNA"/>
</dbReference>
<reference evidence="2" key="5">
    <citation type="submission" date="2015-06" db="UniProtKB">
        <authorList>
            <consortium name="EnsemblFungi"/>
        </authorList>
    </citation>
    <scope>IDENTIFICATION</scope>
    <source>
        <strain evidence="2">ATCC 64411</strain>
    </source>
</reference>
<keyword evidence="3" id="KW-1185">Reference proteome</keyword>
<dbReference type="EnsemblFungi" id="MAPG_05412T0">
    <property type="protein sequence ID" value="MAPG_05412T0"/>
    <property type="gene ID" value="MAPG_05412"/>
</dbReference>
<sequence>MLVGGWGQLALCCFALTYPKPDYYFPNARVSCRRPNADRTKTTPLDDRRFPSPVIQRARLSAVSTCLLPGCTPASLGTYYLPACLLACLPACLTSKELAQQLRGKPHTCEWTWPSLQDPRHQPSLLNPTAPSTRPTYPAFILRFRILATNRPILCKSYSFYLHHTDYFLFVSPSSHRNGSAVLTACLPACNFTHLASPFQTSA</sequence>
<proteinExistence type="predicted"/>
<reference evidence="3" key="2">
    <citation type="submission" date="2010-05" db="EMBL/GenBank/DDBJ databases">
        <title>The genome sequence of Magnaporthe poae strain ATCC 64411.</title>
        <authorList>
            <person name="Ma L.-J."/>
            <person name="Dead R."/>
            <person name="Young S."/>
            <person name="Zeng Q."/>
            <person name="Koehrsen M."/>
            <person name="Alvarado L."/>
            <person name="Berlin A."/>
            <person name="Chapman S.B."/>
            <person name="Chen Z."/>
            <person name="Freedman E."/>
            <person name="Gellesch M."/>
            <person name="Goldberg J."/>
            <person name="Griggs A."/>
            <person name="Gujja S."/>
            <person name="Heilman E.R."/>
            <person name="Heiman D."/>
            <person name="Hepburn T."/>
            <person name="Howarth C."/>
            <person name="Jen D."/>
            <person name="Larson L."/>
            <person name="Mehta T."/>
            <person name="Neiman D."/>
            <person name="Pearson M."/>
            <person name="Roberts A."/>
            <person name="Saif S."/>
            <person name="Shea T."/>
            <person name="Shenoy N."/>
            <person name="Sisk P."/>
            <person name="Stolte C."/>
            <person name="Sykes S."/>
            <person name="Walk T."/>
            <person name="White J."/>
            <person name="Yandava C."/>
            <person name="Haas B."/>
            <person name="Nusbaum C."/>
            <person name="Birren B."/>
        </authorList>
    </citation>
    <scope>NUCLEOTIDE SEQUENCE [LARGE SCALE GENOMIC DNA]</scope>
    <source>
        <strain evidence="3">ATCC 64411 / 73-15</strain>
    </source>
</reference>
<evidence type="ECO:0000313" key="3">
    <source>
        <dbReference type="Proteomes" id="UP000011715"/>
    </source>
</evidence>
<reference evidence="2" key="4">
    <citation type="journal article" date="2015" name="G3 (Bethesda)">
        <title>Genome sequences of three phytopathogenic species of the Magnaporthaceae family of fungi.</title>
        <authorList>
            <person name="Okagaki L.H."/>
            <person name="Nunes C.C."/>
            <person name="Sailsbery J."/>
            <person name="Clay B."/>
            <person name="Brown D."/>
            <person name="John T."/>
            <person name="Oh Y."/>
            <person name="Young N."/>
            <person name="Fitzgerald M."/>
            <person name="Haas B.J."/>
            <person name="Zeng Q."/>
            <person name="Young S."/>
            <person name="Adiconis X."/>
            <person name="Fan L."/>
            <person name="Levin J.Z."/>
            <person name="Mitchell T.K."/>
            <person name="Okubara P.A."/>
            <person name="Farman M.L."/>
            <person name="Kohn L.M."/>
            <person name="Birren B."/>
            <person name="Ma L.-J."/>
            <person name="Dean R.A."/>
        </authorList>
    </citation>
    <scope>NUCLEOTIDE SEQUENCE</scope>
    <source>
        <strain evidence="2">ATCC 64411 / 73-15</strain>
    </source>
</reference>